<reference evidence="5" key="1">
    <citation type="submission" date="2017-05" db="EMBL/GenBank/DDBJ databases">
        <title>The Genome Sequence of EEnterococcus faecalis 9F2_4866.</title>
        <authorList>
            <consortium name="The Broad Institute Genomics Platform"/>
            <consortium name="The Broad Institute Genomic Center for Infectious Diseases"/>
            <person name="Earl A."/>
            <person name="Manson A."/>
            <person name="Schwartman J."/>
            <person name="Gilmore M."/>
            <person name="Abouelleil A."/>
            <person name="Cao P."/>
            <person name="Chapman S."/>
            <person name="Cusick C."/>
            <person name="Shea T."/>
            <person name="Young S."/>
            <person name="Neafsey D."/>
            <person name="Nusbaum C."/>
            <person name="Birren B."/>
        </authorList>
    </citation>
    <scope>NUCLEOTIDE SEQUENCE [LARGE SCALE GENOMIC DNA]</scope>
    <source>
        <strain evidence="5">12C11_DIV0727</strain>
    </source>
</reference>
<dbReference type="InterPro" id="IPR024301">
    <property type="entry name" value="Amidase_6"/>
</dbReference>
<accession>A0ABZ2T9Q7</accession>
<feature type="chain" id="PRO_5046606737" description="Putative amidase domain-containing protein" evidence="2">
    <location>
        <begin position="24"/>
        <end position="316"/>
    </location>
</feature>
<keyword evidence="5" id="KW-1185">Reference proteome</keyword>
<evidence type="ECO:0000256" key="1">
    <source>
        <dbReference type="SAM" id="MobiDB-lite"/>
    </source>
</evidence>
<evidence type="ECO:0000313" key="5">
    <source>
        <dbReference type="Proteomes" id="UP000195080"/>
    </source>
</evidence>
<name>A0ABZ2T9Q7_9ENTE</name>
<dbReference type="PANTHER" id="PTHR40032">
    <property type="entry name" value="EXPORTED PROTEIN-RELATED"/>
    <property type="match status" value="1"/>
</dbReference>
<protein>
    <recommendedName>
        <fullName evidence="3">Putative amidase domain-containing protein</fullName>
    </recommendedName>
</protein>
<dbReference type="Pfam" id="PF12671">
    <property type="entry name" value="Amidase_6"/>
    <property type="match status" value="1"/>
</dbReference>
<feature type="region of interest" description="Disordered" evidence="1">
    <location>
        <begin position="130"/>
        <end position="152"/>
    </location>
</feature>
<gene>
    <name evidence="4" type="ORF">A5866_001616</name>
</gene>
<sequence>MKKFILGLVICCSIGFGASVVYADEVVSEVNSGMDMTLGEIEDVLMAYLKEQGLDYSLHSKELSDYLYDQLTSSSDQELTKLDEYDNILAYAAEYIYLETLPEEDGKISTIEESYDMTLADVKEIVDEENLESAQTASEQENSGPRISPRGVWSNNHVSNYARTFGTRPNPAYNNYDGRGGDCTNFASQALRAGGAKDGITGYPGYIDWSSKRTSQGLKDSAAWINADAFRQYWQVKGRSVRRYSNRNDVNKNAQLGDILNYANKKTGRSWHNAVVTDKLNGNIYISQHSTNRTNWNWNSISLSLNDNYVYIIRAI</sequence>
<dbReference type="EMBL" id="CP147248">
    <property type="protein sequence ID" value="WYJ86532.1"/>
    <property type="molecule type" value="Genomic_DNA"/>
</dbReference>
<organism evidence="4 5">
    <name type="scientific">Candidatus Enterococcus lemimoniae</name>
    <dbReference type="NCBI Taxonomy" id="1834167"/>
    <lineage>
        <taxon>Bacteria</taxon>
        <taxon>Bacillati</taxon>
        <taxon>Bacillota</taxon>
        <taxon>Bacilli</taxon>
        <taxon>Lactobacillales</taxon>
        <taxon>Enterococcaceae</taxon>
        <taxon>Enterococcus</taxon>
    </lineage>
</organism>
<dbReference type="RefSeq" id="WP_086278517.1">
    <property type="nucleotide sequence ID" value="NZ_CP147248.1"/>
</dbReference>
<feature type="domain" description="Putative amidase" evidence="3">
    <location>
        <begin position="156"/>
        <end position="303"/>
    </location>
</feature>
<feature type="compositionally biased region" description="Polar residues" evidence="1">
    <location>
        <begin position="132"/>
        <end position="145"/>
    </location>
</feature>
<keyword evidence="2" id="KW-0732">Signal</keyword>
<evidence type="ECO:0000313" key="4">
    <source>
        <dbReference type="EMBL" id="WYJ86532.1"/>
    </source>
</evidence>
<dbReference type="PANTHER" id="PTHR40032:SF1">
    <property type="entry name" value="EXPORTED PROTEIN"/>
    <property type="match status" value="1"/>
</dbReference>
<evidence type="ECO:0000256" key="2">
    <source>
        <dbReference type="SAM" id="SignalP"/>
    </source>
</evidence>
<proteinExistence type="predicted"/>
<feature type="signal peptide" evidence="2">
    <location>
        <begin position="1"/>
        <end position="23"/>
    </location>
</feature>
<evidence type="ECO:0000259" key="3">
    <source>
        <dbReference type="Pfam" id="PF12671"/>
    </source>
</evidence>
<dbReference type="Proteomes" id="UP000195080">
    <property type="component" value="Chromosome"/>
</dbReference>
<reference evidence="4 5" key="2">
    <citation type="submission" date="2024-03" db="EMBL/GenBank/DDBJ databases">
        <title>The Genome Sequence of Enterococcus sp. DIV0727d.</title>
        <authorList>
            <consortium name="The Broad Institute Genomics Platform"/>
            <consortium name="The Broad Institute Microbial Omics Core"/>
            <consortium name="The Broad Institute Genomic Center for Infectious Diseases"/>
            <person name="Earl A."/>
            <person name="Manson A."/>
            <person name="Gilmore M."/>
            <person name="Schwartman J."/>
            <person name="Shea T."/>
            <person name="Abouelleil A."/>
            <person name="Cao P."/>
            <person name="Chapman S."/>
            <person name="Cusick C."/>
            <person name="Young S."/>
            <person name="Neafsey D."/>
            <person name="Nusbaum C."/>
            <person name="Birren B."/>
        </authorList>
    </citation>
    <scope>NUCLEOTIDE SEQUENCE [LARGE SCALE GENOMIC DNA]</scope>
    <source>
        <strain evidence="4 5">12C11_DIV0727</strain>
    </source>
</reference>